<accession>A0ABP0P922</accession>
<dbReference type="PROSITE" id="PS50088">
    <property type="entry name" value="ANK_REPEAT"/>
    <property type="match status" value="3"/>
</dbReference>
<feature type="compositionally biased region" description="Basic and acidic residues" evidence="5">
    <location>
        <begin position="14"/>
        <end position="23"/>
    </location>
</feature>
<keyword evidence="1" id="KW-0677">Repeat</keyword>
<evidence type="ECO:0000256" key="5">
    <source>
        <dbReference type="SAM" id="MobiDB-lite"/>
    </source>
</evidence>
<dbReference type="SUPFAM" id="SSF52540">
    <property type="entry name" value="P-loop containing nucleoside triphosphate hydrolases"/>
    <property type="match status" value="1"/>
</dbReference>
<evidence type="ECO:0000256" key="1">
    <source>
        <dbReference type="ARBA" id="ARBA00022737"/>
    </source>
</evidence>
<feature type="repeat" description="ANK" evidence="3">
    <location>
        <begin position="27"/>
        <end position="59"/>
    </location>
</feature>
<keyword evidence="4" id="KW-0175">Coiled coil</keyword>
<gene>
    <name evidence="6" type="ORF">CCMP2556_LOCUS35481</name>
</gene>
<dbReference type="InterPro" id="IPR027417">
    <property type="entry name" value="P-loop_NTPase"/>
</dbReference>
<dbReference type="InterPro" id="IPR002110">
    <property type="entry name" value="Ankyrin_rpt"/>
</dbReference>
<feature type="region of interest" description="Disordered" evidence="5">
    <location>
        <begin position="264"/>
        <end position="339"/>
    </location>
</feature>
<sequence>MVALLWRAPSSKPRSSDVHAGEARRRPGVTALIAAAVNGRGDVVTLLIAENADVDARGNSGGTALIRAADNGHSDVVHRLLAAKADVAAANNNRDTALHAAAICGHANCVEPLVAAGAPLDAKNNDGRTPLEAAEKENKQITVAALKRAAEKKRKDLEAAAATLRQQEMAALEAQILKWQKSGKAPLPMVRLCFVGRGHAGKTTTLRRLKGEDVKEGEEFSTYGIEVWACERSEGLDARDDAWKQCKGNLLDDCVARSFQGRRTDISNEGTTGDEARSRSKEEAPDPRHEISQSGKPEEGPQGGKKEDLKEHVNRVSGGEARTASEGLQNEGQEDRGPILARQMGVELVLNASDANIAPRLQCFDFPG</sequence>
<dbReference type="SUPFAM" id="SSF48403">
    <property type="entry name" value="Ankyrin repeat"/>
    <property type="match status" value="1"/>
</dbReference>
<feature type="compositionally biased region" description="Basic and acidic residues" evidence="5">
    <location>
        <begin position="274"/>
        <end position="314"/>
    </location>
</feature>
<protein>
    <recommendedName>
        <fullName evidence="8">Non-specific serine/threonine protein kinase</fullName>
    </recommendedName>
</protein>
<evidence type="ECO:0000256" key="4">
    <source>
        <dbReference type="SAM" id="Coils"/>
    </source>
</evidence>
<feature type="repeat" description="ANK" evidence="3">
    <location>
        <begin position="93"/>
        <end position="125"/>
    </location>
</feature>
<keyword evidence="2 3" id="KW-0040">ANK repeat</keyword>
<organism evidence="6 7">
    <name type="scientific">Durusdinium trenchii</name>
    <dbReference type="NCBI Taxonomy" id="1381693"/>
    <lineage>
        <taxon>Eukaryota</taxon>
        <taxon>Sar</taxon>
        <taxon>Alveolata</taxon>
        <taxon>Dinophyceae</taxon>
        <taxon>Suessiales</taxon>
        <taxon>Symbiodiniaceae</taxon>
        <taxon>Durusdinium</taxon>
    </lineage>
</organism>
<feature type="region of interest" description="Disordered" evidence="5">
    <location>
        <begin position="1"/>
        <end position="23"/>
    </location>
</feature>
<feature type="coiled-coil region" evidence="4">
    <location>
        <begin position="136"/>
        <end position="170"/>
    </location>
</feature>
<evidence type="ECO:0000313" key="6">
    <source>
        <dbReference type="EMBL" id="CAK9072128.1"/>
    </source>
</evidence>
<evidence type="ECO:0008006" key="8">
    <source>
        <dbReference type="Google" id="ProtNLM"/>
    </source>
</evidence>
<name>A0ABP0P922_9DINO</name>
<dbReference type="Pfam" id="PF12796">
    <property type="entry name" value="Ank_2"/>
    <property type="match status" value="2"/>
</dbReference>
<evidence type="ECO:0000313" key="7">
    <source>
        <dbReference type="Proteomes" id="UP001642484"/>
    </source>
</evidence>
<dbReference type="PANTHER" id="PTHR24171">
    <property type="entry name" value="ANKYRIN REPEAT DOMAIN-CONTAINING PROTEIN 39-RELATED"/>
    <property type="match status" value="1"/>
</dbReference>
<comment type="caution">
    <text evidence="6">The sequence shown here is derived from an EMBL/GenBank/DDBJ whole genome shotgun (WGS) entry which is preliminary data.</text>
</comment>
<proteinExistence type="predicted"/>
<dbReference type="Proteomes" id="UP001642484">
    <property type="component" value="Unassembled WGS sequence"/>
</dbReference>
<evidence type="ECO:0000256" key="2">
    <source>
        <dbReference type="ARBA" id="ARBA00023043"/>
    </source>
</evidence>
<dbReference type="SMART" id="SM00248">
    <property type="entry name" value="ANK"/>
    <property type="match status" value="3"/>
</dbReference>
<dbReference type="EMBL" id="CAXAMN010022707">
    <property type="protein sequence ID" value="CAK9072128.1"/>
    <property type="molecule type" value="Genomic_DNA"/>
</dbReference>
<keyword evidence="7" id="KW-1185">Reference proteome</keyword>
<reference evidence="6 7" key="1">
    <citation type="submission" date="2024-02" db="EMBL/GenBank/DDBJ databases">
        <authorList>
            <person name="Chen Y."/>
            <person name="Shah S."/>
            <person name="Dougan E. K."/>
            <person name="Thang M."/>
            <person name="Chan C."/>
        </authorList>
    </citation>
    <scope>NUCLEOTIDE SEQUENCE [LARGE SCALE GENOMIC DNA]</scope>
</reference>
<evidence type="ECO:0000256" key="3">
    <source>
        <dbReference type="PROSITE-ProRule" id="PRU00023"/>
    </source>
</evidence>
<dbReference type="PROSITE" id="PS50297">
    <property type="entry name" value="ANK_REP_REGION"/>
    <property type="match status" value="3"/>
</dbReference>
<dbReference type="Gene3D" id="1.25.40.20">
    <property type="entry name" value="Ankyrin repeat-containing domain"/>
    <property type="match status" value="1"/>
</dbReference>
<dbReference type="InterPro" id="IPR036770">
    <property type="entry name" value="Ankyrin_rpt-contain_sf"/>
</dbReference>
<feature type="repeat" description="ANK" evidence="3">
    <location>
        <begin position="60"/>
        <end position="92"/>
    </location>
</feature>